<evidence type="ECO:0000256" key="1">
    <source>
        <dbReference type="ARBA" id="ARBA00004141"/>
    </source>
</evidence>
<protein>
    <submittedName>
        <fullName evidence="7">Uncharacterized protein</fullName>
    </submittedName>
</protein>
<feature type="transmembrane region" description="Helical" evidence="6">
    <location>
        <begin position="521"/>
        <end position="541"/>
    </location>
</feature>
<gene>
    <name evidence="7" type="ORF">HPB51_029217</name>
</gene>
<feature type="transmembrane region" description="Helical" evidence="6">
    <location>
        <begin position="461"/>
        <end position="481"/>
    </location>
</feature>
<feature type="transmembrane region" description="Helical" evidence="6">
    <location>
        <begin position="493"/>
        <end position="515"/>
    </location>
</feature>
<keyword evidence="2 6" id="KW-0812">Transmembrane</keyword>
<sequence length="613" mass="68362">MDLFFPKLLARYDLRTSESFDCQDGFGYGAFQKRLFILLILASFSVICQTSIATHVFGDVDHWCKRPRGLNISLGEWKNIAIPLEADGRLSQCRVYERCMPPVDLNLPNRQRVDSGMREQPDMWYNDCLNTGPEAANDTREKFCQEWEYDDSVADSTAVTPWNLVCHRRLLRIAVVALQYAGAVLILVISGIYADSLSRRRCLLASAAALSTTTVCNFLANTYYLYAAARFLAGGFVAVNEVFSTVIPFEVTAHAHRPQQVILWQMVGILLAELWEILMRRLTMSWSLKQLVFLAPTLLLLPVSLMAPESPRWLVAKGRLHEAEAVMIQAANINDFPLPDTAALMHRLREQAEARTSSPIAIEGDMLDSHSLRRRVLAMFVAYFSITFSYYVAVFATAPIHEVWMPYGVVVATLFSCGVMQALVSGIALVTMMNTFLVMTAVIDCLLSVAAGTGVTTITNVLIVLSRGVSLAVIVHVFVFVMELFPSAVRSGAVCWVFASGRVGALFSSVTFELHLHGREYMVFAIASFLLFLSLLVIRVLPRTTMVEQAKEANLGSSSTRNTMEHMRRTLERPTDRKTKYGSAERPKGRRSLTSDPEFSPKASTGRHGHKSN</sequence>
<reference evidence="7" key="1">
    <citation type="journal article" date="2020" name="Cell">
        <title>Large-Scale Comparative Analyses of Tick Genomes Elucidate Their Genetic Diversity and Vector Capacities.</title>
        <authorList>
            <consortium name="Tick Genome and Microbiome Consortium (TIGMIC)"/>
            <person name="Jia N."/>
            <person name="Wang J."/>
            <person name="Shi W."/>
            <person name="Du L."/>
            <person name="Sun Y."/>
            <person name="Zhan W."/>
            <person name="Jiang J.F."/>
            <person name="Wang Q."/>
            <person name="Zhang B."/>
            <person name="Ji P."/>
            <person name="Bell-Sakyi L."/>
            <person name="Cui X.M."/>
            <person name="Yuan T.T."/>
            <person name="Jiang B.G."/>
            <person name="Yang W.F."/>
            <person name="Lam T.T."/>
            <person name="Chang Q.C."/>
            <person name="Ding S.J."/>
            <person name="Wang X.J."/>
            <person name="Zhu J.G."/>
            <person name="Ruan X.D."/>
            <person name="Zhao L."/>
            <person name="Wei J.T."/>
            <person name="Ye R.Z."/>
            <person name="Que T.C."/>
            <person name="Du C.H."/>
            <person name="Zhou Y.H."/>
            <person name="Cheng J.X."/>
            <person name="Dai P.F."/>
            <person name="Guo W.B."/>
            <person name="Han X.H."/>
            <person name="Huang E.J."/>
            <person name="Li L.F."/>
            <person name="Wei W."/>
            <person name="Gao Y.C."/>
            <person name="Liu J.Z."/>
            <person name="Shao H.Z."/>
            <person name="Wang X."/>
            <person name="Wang C.C."/>
            <person name="Yang T.C."/>
            <person name="Huo Q.B."/>
            <person name="Li W."/>
            <person name="Chen H.Y."/>
            <person name="Chen S.E."/>
            <person name="Zhou L.G."/>
            <person name="Ni X.B."/>
            <person name="Tian J.H."/>
            <person name="Sheng Y."/>
            <person name="Liu T."/>
            <person name="Pan Y.S."/>
            <person name="Xia L.Y."/>
            <person name="Li J."/>
            <person name="Zhao F."/>
            <person name="Cao W.C."/>
        </authorList>
    </citation>
    <scope>NUCLEOTIDE SEQUENCE</scope>
    <source>
        <strain evidence="7">Rmic-2018</strain>
    </source>
</reference>
<accession>A0A9J6CUP2</accession>
<dbReference type="GO" id="GO:0016020">
    <property type="term" value="C:membrane"/>
    <property type="evidence" value="ECO:0007669"/>
    <property type="project" value="UniProtKB-SubCell"/>
</dbReference>
<dbReference type="Gene3D" id="1.20.1250.20">
    <property type="entry name" value="MFS general substrate transporter like domains"/>
    <property type="match status" value="1"/>
</dbReference>
<dbReference type="PANTHER" id="PTHR24064">
    <property type="entry name" value="SOLUTE CARRIER FAMILY 22 MEMBER"/>
    <property type="match status" value="1"/>
</dbReference>
<feature type="region of interest" description="Disordered" evidence="5">
    <location>
        <begin position="552"/>
        <end position="613"/>
    </location>
</feature>
<feature type="transmembrane region" description="Helical" evidence="6">
    <location>
        <begin position="170"/>
        <end position="190"/>
    </location>
</feature>
<name>A0A9J6CUP2_RHIMP</name>
<evidence type="ECO:0000256" key="3">
    <source>
        <dbReference type="ARBA" id="ARBA00022989"/>
    </source>
</evidence>
<dbReference type="VEuPathDB" id="VectorBase:LOC119187215"/>
<evidence type="ECO:0000256" key="4">
    <source>
        <dbReference type="ARBA" id="ARBA00023136"/>
    </source>
</evidence>
<dbReference type="Proteomes" id="UP000821866">
    <property type="component" value="Unassembled WGS sequence"/>
</dbReference>
<organism evidence="7 8">
    <name type="scientific">Rhipicephalus microplus</name>
    <name type="common">Cattle tick</name>
    <name type="synonym">Boophilus microplus</name>
    <dbReference type="NCBI Taxonomy" id="6941"/>
    <lineage>
        <taxon>Eukaryota</taxon>
        <taxon>Metazoa</taxon>
        <taxon>Ecdysozoa</taxon>
        <taxon>Arthropoda</taxon>
        <taxon>Chelicerata</taxon>
        <taxon>Arachnida</taxon>
        <taxon>Acari</taxon>
        <taxon>Parasitiformes</taxon>
        <taxon>Ixodida</taxon>
        <taxon>Ixodoidea</taxon>
        <taxon>Ixodidae</taxon>
        <taxon>Rhipicephalinae</taxon>
        <taxon>Rhipicephalus</taxon>
        <taxon>Boophilus</taxon>
    </lineage>
</organism>
<feature type="transmembrane region" description="Helical" evidence="6">
    <location>
        <begin position="261"/>
        <end position="278"/>
    </location>
</feature>
<dbReference type="InterPro" id="IPR005828">
    <property type="entry name" value="MFS_sugar_transport-like"/>
</dbReference>
<dbReference type="Pfam" id="PF00083">
    <property type="entry name" value="Sugar_tr"/>
    <property type="match status" value="1"/>
</dbReference>
<proteinExistence type="predicted"/>
<feature type="transmembrane region" description="Helical" evidence="6">
    <location>
        <begin position="226"/>
        <end position="249"/>
    </location>
</feature>
<dbReference type="OrthoDB" id="2261376at2759"/>
<evidence type="ECO:0000256" key="5">
    <source>
        <dbReference type="SAM" id="MobiDB-lite"/>
    </source>
</evidence>
<evidence type="ECO:0000313" key="8">
    <source>
        <dbReference type="Proteomes" id="UP000821866"/>
    </source>
</evidence>
<evidence type="ECO:0000256" key="6">
    <source>
        <dbReference type="SAM" id="Phobius"/>
    </source>
</evidence>
<dbReference type="SUPFAM" id="SSF103473">
    <property type="entry name" value="MFS general substrate transporter"/>
    <property type="match status" value="1"/>
</dbReference>
<dbReference type="AlphaFoldDB" id="A0A9J6CUP2"/>
<keyword evidence="8" id="KW-1185">Reference proteome</keyword>
<evidence type="ECO:0000256" key="2">
    <source>
        <dbReference type="ARBA" id="ARBA00022692"/>
    </source>
</evidence>
<feature type="transmembrane region" description="Helical" evidence="6">
    <location>
        <begin position="202"/>
        <end position="220"/>
    </location>
</feature>
<evidence type="ECO:0000313" key="7">
    <source>
        <dbReference type="EMBL" id="KAH7932588.1"/>
    </source>
</evidence>
<comment type="caution">
    <text evidence="7">The sequence shown here is derived from an EMBL/GenBank/DDBJ whole genome shotgun (WGS) entry which is preliminary data.</text>
</comment>
<keyword evidence="4 6" id="KW-0472">Membrane</keyword>
<dbReference type="InterPro" id="IPR036259">
    <property type="entry name" value="MFS_trans_sf"/>
</dbReference>
<feature type="transmembrane region" description="Helical" evidence="6">
    <location>
        <begin position="376"/>
        <end position="398"/>
    </location>
</feature>
<keyword evidence="3 6" id="KW-1133">Transmembrane helix</keyword>
<feature type="transmembrane region" description="Helical" evidence="6">
    <location>
        <begin position="404"/>
        <end position="424"/>
    </location>
</feature>
<dbReference type="EMBL" id="JABSTU010006512">
    <property type="protein sequence ID" value="KAH7932588.1"/>
    <property type="molecule type" value="Genomic_DNA"/>
</dbReference>
<feature type="compositionally biased region" description="Basic and acidic residues" evidence="5">
    <location>
        <begin position="563"/>
        <end position="587"/>
    </location>
</feature>
<feature type="transmembrane region" description="Helical" evidence="6">
    <location>
        <begin position="436"/>
        <end position="455"/>
    </location>
</feature>
<feature type="transmembrane region" description="Helical" evidence="6">
    <location>
        <begin position="35"/>
        <end position="57"/>
    </location>
</feature>
<dbReference type="OMA" id="CVINDRA"/>
<dbReference type="GO" id="GO:0022857">
    <property type="term" value="F:transmembrane transporter activity"/>
    <property type="evidence" value="ECO:0007669"/>
    <property type="project" value="InterPro"/>
</dbReference>
<comment type="subcellular location">
    <subcellularLocation>
        <location evidence="1">Membrane</location>
        <topology evidence="1">Multi-pass membrane protein</topology>
    </subcellularLocation>
</comment>
<reference evidence="7" key="2">
    <citation type="submission" date="2021-09" db="EMBL/GenBank/DDBJ databases">
        <authorList>
            <person name="Jia N."/>
            <person name="Wang J."/>
            <person name="Shi W."/>
            <person name="Du L."/>
            <person name="Sun Y."/>
            <person name="Zhan W."/>
            <person name="Jiang J."/>
            <person name="Wang Q."/>
            <person name="Zhang B."/>
            <person name="Ji P."/>
            <person name="Sakyi L.B."/>
            <person name="Cui X."/>
            <person name="Yuan T."/>
            <person name="Jiang B."/>
            <person name="Yang W."/>
            <person name="Lam T.T.-Y."/>
            <person name="Chang Q."/>
            <person name="Ding S."/>
            <person name="Wang X."/>
            <person name="Zhu J."/>
            <person name="Ruan X."/>
            <person name="Zhao L."/>
            <person name="Wei J."/>
            <person name="Que T."/>
            <person name="Du C."/>
            <person name="Cheng J."/>
            <person name="Dai P."/>
            <person name="Han X."/>
            <person name="Huang E."/>
            <person name="Gao Y."/>
            <person name="Liu J."/>
            <person name="Shao H."/>
            <person name="Ye R."/>
            <person name="Li L."/>
            <person name="Wei W."/>
            <person name="Wang X."/>
            <person name="Wang C."/>
            <person name="Huo Q."/>
            <person name="Li W."/>
            <person name="Guo W."/>
            <person name="Chen H."/>
            <person name="Chen S."/>
            <person name="Zhou L."/>
            <person name="Zhou L."/>
            <person name="Ni X."/>
            <person name="Tian J."/>
            <person name="Zhou Y."/>
            <person name="Sheng Y."/>
            <person name="Liu T."/>
            <person name="Pan Y."/>
            <person name="Xia L."/>
            <person name="Li J."/>
            <person name="Zhao F."/>
            <person name="Cao W."/>
        </authorList>
    </citation>
    <scope>NUCLEOTIDE SEQUENCE</scope>
    <source>
        <strain evidence="7">Rmic-2018</strain>
        <tissue evidence="7">Larvae</tissue>
    </source>
</reference>